<reference evidence="3" key="1">
    <citation type="submission" date="2021-06" db="EMBL/GenBank/DDBJ databases">
        <authorList>
            <person name="Kallberg Y."/>
            <person name="Tangrot J."/>
            <person name="Rosling A."/>
        </authorList>
    </citation>
    <scope>NUCLEOTIDE SEQUENCE</scope>
    <source>
        <strain evidence="3">CL551</strain>
    </source>
</reference>
<keyword evidence="1" id="KW-0732">Signal</keyword>
<name>A0A9N9DVF2_9GLOM</name>
<dbReference type="EMBL" id="CAJVPV010010699">
    <property type="protein sequence ID" value="CAG8654073.1"/>
    <property type="molecule type" value="Genomic_DNA"/>
</dbReference>
<dbReference type="Pfam" id="PF00646">
    <property type="entry name" value="F-box"/>
    <property type="match status" value="1"/>
</dbReference>
<feature type="signal peptide" evidence="1">
    <location>
        <begin position="1"/>
        <end position="15"/>
    </location>
</feature>
<dbReference type="AlphaFoldDB" id="A0A9N9DVF2"/>
<evidence type="ECO:0000256" key="1">
    <source>
        <dbReference type="SAM" id="SignalP"/>
    </source>
</evidence>
<feature type="non-terminal residue" evidence="3">
    <location>
        <position position="1"/>
    </location>
</feature>
<evidence type="ECO:0000259" key="2">
    <source>
        <dbReference type="PROSITE" id="PS50181"/>
    </source>
</evidence>
<accession>A0A9N9DVF2</accession>
<feature type="non-terminal residue" evidence="3">
    <location>
        <position position="650"/>
    </location>
</feature>
<dbReference type="InterPro" id="IPR036047">
    <property type="entry name" value="F-box-like_dom_sf"/>
</dbReference>
<keyword evidence="4" id="KW-1185">Reference proteome</keyword>
<dbReference type="OrthoDB" id="2322499at2759"/>
<dbReference type="PROSITE" id="PS50181">
    <property type="entry name" value="FBOX"/>
    <property type="match status" value="1"/>
</dbReference>
<evidence type="ECO:0000313" key="3">
    <source>
        <dbReference type="EMBL" id="CAG8654073.1"/>
    </source>
</evidence>
<protein>
    <submittedName>
        <fullName evidence="3">5325_t:CDS:1</fullName>
    </submittedName>
</protein>
<feature type="domain" description="F-box" evidence="2">
    <location>
        <begin position="283"/>
        <end position="335"/>
    </location>
</feature>
<proteinExistence type="predicted"/>
<comment type="caution">
    <text evidence="3">The sequence shown here is derived from an EMBL/GenBank/DDBJ whole genome shotgun (WGS) entry which is preliminary data.</text>
</comment>
<dbReference type="SUPFAM" id="SSF81383">
    <property type="entry name" value="F-box domain"/>
    <property type="match status" value="1"/>
</dbReference>
<sequence length="650" mass="74564">IVIIIFHLFFPLFKLYDICDKIRDVKYHKLPPSTLIEYQSSSPVSCTQNSCPQQIPKDQCNPNTSSFREHIGCISGADDVSLVDDEFTSPISQERVSESLQWTQQAVHVSSEALKFDISSEIELHQSTPSIATLGVVSDFSTVDANLSRKIVITPIECIVDVSDASEILCLKSLVPTDDQHVLDDDEQREMHSSLKEWHGSCGKVELVLESQELVTNDLPQEMLNYEKIPRDPSLESLVEEPSLFPVIPSSTVIEETKNSGEIYPLNDSSYIHEDINNLKRNSASFGDLPVDVFIEICYHLPPTSLFALIGVNKKFRNWLKSTTSHITTDIWRISRIKFITYLPRPPPAGIDEITYIRLAMLEKGCQFCGTKSMTPKVYWAFRVRSCETCLRKRTTTPENLPQWAKSPIDISTIVPYEKVSVPNSNTGAKMVTYMNSQLEAAHREFASTPPKHRTNWVLKKKSWVSQVLTNVQKRERLDELYCKKKSSEDSKTFKALVEEFRNIKDEKGQKRYHEKYMVQLPSYIEAKEAYKAPFMINPWPTFIARMKSEYSDLMKKTVRLEQITNRILSLVTSHDTLAADLKGCLNLVKKQFGSEDTELFMCKLCWKSKRLYHYEAICRHLTSDRHSIGRVDNERMIEVNRDRVKNVLP</sequence>
<gene>
    <name evidence="3" type="ORF">AMORRO_LOCUS10103</name>
</gene>
<organism evidence="3 4">
    <name type="scientific">Acaulospora morrowiae</name>
    <dbReference type="NCBI Taxonomy" id="94023"/>
    <lineage>
        <taxon>Eukaryota</taxon>
        <taxon>Fungi</taxon>
        <taxon>Fungi incertae sedis</taxon>
        <taxon>Mucoromycota</taxon>
        <taxon>Glomeromycotina</taxon>
        <taxon>Glomeromycetes</taxon>
        <taxon>Diversisporales</taxon>
        <taxon>Acaulosporaceae</taxon>
        <taxon>Acaulospora</taxon>
    </lineage>
</organism>
<dbReference type="Proteomes" id="UP000789342">
    <property type="component" value="Unassembled WGS sequence"/>
</dbReference>
<feature type="chain" id="PRO_5040452482" evidence="1">
    <location>
        <begin position="16"/>
        <end position="650"/>
    </location>
</feature>
<evidence type="ECO:0000313" key="4">
    <source>
        <dbReference type="Proteomes" id="UP000789342"/>
    </source>
</evidence>
<dbReference type="InterPro" id="IPR001810">
    <property type="entry name" value="F-box_dom"/>
</dbReference>